<evidence type="ECO:0000313" key="1">
    <source>
        <dbReference type="EMBL" id="KNZ52499.1"/>
    </source>
</evidence>
<keyword evidence="2" id="KW-1185">Reference proteome</keyword>
<protein>
    <submittedName>
        <fullName evidence="1">Uncharacterized protein</fullName>
    </submittedName>
</protein>
<dbReference type="VEuPathDB" id="FungiDB:VP01_3552g1"/>
<reference evidence="1 2" key="1">
    <citation type="submission" date="2015-08" db="EMBL/GenBank/DDBJ databases">
        <title>Next Generation Sequencing and Analysis of the Genome of Puccinia sorghi L Schw, the Causal Agent of Maize Common Rust.</title>
        <authorList>
            <person name="Rochi L."/>
            <person name="Burguener G."/>
            <person name="Darino M."/>
            <person name="Turjanski A."/>
            <person name="Kreff E."/>
            <person name="Dieguez M.J."/>
            <person name="Sacco F."/>
        </authorList>
    </citation>
    <scope>NUCLEOTIDE SEQUENCE [LARGE SCALE GENOMIC DNA]</scope>
    <source>
        <strain evidence="1 2">RO10H11247</strain>
    </source>
</reference>
<comment type="caution">
    <text evidence="1">The sequence shown here is derived from an EMBL/GenBank/DDBJ whole genome shotgun (WGS) entry which is preliminary data.</text>
</comment>
<accession>A0A0L6UVI3</accession>
<dbReference type="AlphaFoldDB" id="A0A0L6UVI3"/>
<evidence type="ECO:0000313" key="2">
    <source>
        <dbReference type="Proteomes" id="UP000037035"/>
    </source>
</evidence>
<name>A0A0L6UVI3_9BASI</name>
<organism evidence="1 2">
    <name type="scientific">Puccinia sorghi</name>
    <dbReference type="NCBI Taxonomy" id="27349"/>
    <lineage>
        <taxon>Eukaryota</taxon>
        <taxon>Fungi</taxon>
        <taxon>Dikarya</taxon>
        <taxon>Basidiomycota</taxon>
        <taxon>Pucciniomycotina</taxon>
        <taxon>Pucciniomycetes</taxon>
        <taxon>Pucciniales</taxon>
        <taxon>Pucciniaceae</taxon>
        <taxon>Puccinia</taxon>
    </lineage>
</organism>
<proteinExistence type="predicted"/>
<sequence length="192" mass="23010">MLFTKKKNCFVVYACFARKLIQVATKTQWSGRCMRNFKNLMNKRFLGTVISCILTKRRLLPQKRNKSNKFDELTQNVCIFFFFSFLLVANTSTNKLYFTLEPLISVYGFRWKIKYESRRHAYNAREIIDAILWVEFVKFQDQITRQSRKQNSDWMQIKHLNDDLSIFLQGKSRLINILFPLSWPIIIKQSKI</sequence>
<gene>
    <name evidence="1" type="ORF">VP01_3552g1</name>
</gene>
<dbReference type="Proteomes" id="UP000037035">
    <property type="component" value="Unassembled WGS sequence"/>
</dbReference>
<dbReference type="EMBL" id="LAVV01008560">
    <property type="protein sequence ID" value="KNZ52499.1"/>
    <property type="molecule type" value="Genomic_DNA"/>
</dbReference>